<evidence type="ECO:0000313" key="4">
    <source>
        <dbReference type="EMBL" id="KAG2456393.1"/>
    </source>
</evidence>
<comment type="caution">
    <text evidence="4">The sequence shown here is derived from an EMBL/GenBank/DDBJ whole genome shotgun (WGS) entry which is preliminary data.</text>
</comment>
<dbReference type="InterPro" id="IPR051485">
    <property type="entry name" value="SR-CTD_assoc_factor"/>
</dbReference>
<dbReference type="PANTHER" id="PTHR23140:SF3">
    <property type="entry name" value="SR-RELATED AND CTD-ASSOCIATED FACTOR 4"/>
    <property type="match status" value="1"/>
</dbReference>
<feature type="compositionally biased region" description="Basic and acidic residues" evidence="2">
    <location>
        <begin position="8"/>
        <end position="28"/>
    </location>
</feature>
<dbReference type="GO" id="GO:2000805">
    <property type="term" value="P:negative regulation of termination of RNA polymerase II transcription, poly(A)-coupled"/>
    <property type="evidence" value="ECO:0007669"/>
    <property type="project" value="TreeGrafter"/>
</dbReference>
<dbReference type="FunFam" id="1.25.40.90:FF:000004">
    <property type="entry name" value="splicing factor, arginine/serine-rich 15"/>
    <property type="match status" value="1"/>
</dbReference>
<feature type="domain" description="CID" evidence="3">
    <location>
        <begin position="39"/>
        <end position="176"/>
    </location>
</feature>
<dbReference type="Pfam" id="PF04818">
    <property type="entry name" value="CID"/>
    <property type="match status" value="1"/>
</dbReference>
<evidence type="ECO:0000256" key="2">
    <source>
        <dbReference type="SAM" id="MobiDB-lite"/>
    </source>
</evidence>
<evidence type="ECO:0000259" key="3">
    <source>
        <dbReference type="PROSITE" id="PS51391"/>
    </source>
</evidence>
<dbReference type="SUPFAM" id="SSF48464">
    <property type="entry name" value="ENTH/VHS domain"/>
    <property type="match status" value="1"/>
</dbReference>
<dbReference type="GO" id="GO:0003723">
    <property type="term" value="F:RNA binding"/>
    <property type="evidence" value="ECO:0007669"/>
    <property type="project" value="UniProtKB-KW"/>
</dbReference>
<gene>
    <name evidence="4" type="primary">Scaf4_0</name>
    <name evidence="4" type="ORF">GTO96_0013388</name>
</gene>
<dbReference type="Gene3D" id="1.25.40.90">
    <property type="match status" value="1"/>
</dbReference>
<dbReference type="PANTHER" id="PTHR23140">
    <property type="entry name" value="RNA PROCESSING PROTEIN LD23810P"/>
    <property type="match status" value="1"/>
</dbReference>
<keyword evidence="1" id="KW-0694">RNA-binding</keyword>
<dbReference type="EMBL" id="JAATIS010008602">
    <property type="protein sequence ID" value="KAG2456393.1"/>
    <property type="molecule type" value="Genomic_DNA"/>
</dbReference>
<keyword evidence="5" id="KW-1185">Reference proteome</keyword>
<protein>
    <submittedName>
        <fullName evidence="4">SFR15 protein</fullName>
    </submittedName>
</protein>
<dbReference type="GO" id="GO:0005634">
    <property type="term" value="C:nucleus"/>
    <property type="evidence" value="ECO:0007669"/>
    <property type="project" value="TreeGrafter"/>
</dbReference>
<sequence length="278" mass="31249">MSQQESAHSLELESQEAKGELLPPHDDIGIEGELSAQPNHTVKPSLKLFSLLDMKPPISRAKMISITKSAIKAIKLYKHVVQIVEKFIKKCKPEYKVPGLYVVDSIVRQSRHQFGPEKDVFGPRFTKNITGTFQNLYLCPAEDKSKIVRVLNLWQKNGVFKIEIIQPLLDMAAGSTSSVVETDLENDTGNAGKPGHILPPFLIGEALPAVPNLPPERLEDYDYLKQQILLHTAVSTVVKGCQFRLWHIDLDRQIRGQIQGLVDLIQSWIHGDPFKHIL</sequence>
<feature type="non-terminal residue" evidence="4">
    <location>
        <position position="1"/>
    </location>
</feature>
<dbReference type="GO" id="GO:1990269">
    <property type="term" value="F:RNA polymerase II C-terminal domain phosphoserine binding"/>
    <property type="evidence" value="ECO:0007669"/>
    <property type="project" value="TreeGrafter"/>
</dbReference>
<organism evidence="4 5">
    <name type="scientific">Polypterus senegalus</name>
    <name type="common">Senegal bichir</name>
    <dbReference type="NCBI Taxonomy" id="55291"/>
    <lineage>
        <taxon>Eukaryota</taxon>
        <taxon>Metazoa</taxon>
        <taxon>Chordata</taxon>
        <taxon>Craniata</taxon>
        <taxon>Vertebrata</taxon>
        <taxon>Euteleostomi</taxon>
        <taxon>Actinopterygii</taxon>
        <taxon>Polypteriformes</taxon>
        <taxon>Polypteridae</taxon>
        <taxon>Polypterus</taxon>
    </lineage>
</organism>
<dbReference type="AlphaFoldDB" id="A0A8X7WTP2"/>
<proteinExistence type="predicted"/>
<dbReference type="SMART" id="SM00582">
    <property type="entry name" value="RPR"/>
    <property type="match status" value="1"/>
</dbReference>
<dbReference type="InterPro" id="IPR008942">
    <property type="entry name" value="ENTH_VHS"/>
</dbReference>
<dbReference type="InterPro" id="IPR006569">
    <property type="entry name" value="CID_dom"/>
</dbReference>
<reference evidence="4 5" key="1">
    <citation type="journal article" date="2021" name="Cell">
        <title>Tracing the genetic footprints of vertebrate landing in non-teleost ray-finned fishes.</title>
        <authorList>
            <person name="Bi X."/>
            <person name="Wang K."/>
            <person name="Yang L."/>
            <person name="Pan H."/>
            <person name="Jiang H."/>
            <person name="Wei Q."/>
            <person name="Fang M."/>
            <person name="Yu H."/>
            <person name="Zhu C."/>
            <person name="Cai Y."/>
            <person name="He Y."/>
            <person name="Gan X."/>
            <person name="Zeng H."/>
            <person name="Yu D."/>
            <person name="Zhu Y."/>
            <person name="Jiang H."/>
            <person name="Qiu Q."/>
            <person name="Yang H."/>
            <person name="Zhang Y.E."/>
            <person name="Wang W."/>
            <person name="Zhu M."/>
            <person name="He S."/>
            <person name="Zhang G."/>
        </authorList>
    </citation>
    <scope>NUCLEOTIDE SEQUENCE [LARGE SCALE GENOMIC DNA]</scope>
    <source>
        <strain evidence="4">Bchr_013</strain>
    </source>
</reference>
<dbReference type="Proteomes" id="UP000886611">
    <property type="component" value="Unassembled WGS sequence"/>
</dbReference>
<feature type="region of interest" description="Disordered" evidence="2">
    <location>
        <begin position="1"/>
        <end position="36"/>
    </location>
</feature>
<feature type="non-terminal residue" evidence="4">
    <location>
        <position position="278"/>
    </location>
</feature>
<evidence type="ECO:0000256" key="1">
    <source>
        <dbReference type="ARBA" id="ARBA00022884"/>
    </source>
</evidence>
<evidence type="ECO:0000313" key="5">
    <source>
        <dbReference type="Proteomes" id="UP000886611"/>
    </source>
</evidence>
<dbReference type="PROSITE" id="PS51391">
    <property type="entry name" value="CID"/>
    <property type="match status" value="1"/>
</dbReference>
<name>A0A8X7WTP2_POLSE</name>
<accession>A0A8X7WTP2</accession>